<dbReference type="AlphaFoldDB" id="X1HAT8"/>
<comment type="caution">
    <text evidence="7">The sequence shown here is derived from an EMBL/GenBank/DDBJ whole genome shotgun (WGS) entry which is preliminary data.</text>
</comment>
<dbReference type="InterPro" id="IPR019109">
    <property type="entry name" value="MamF_MmsF"/>
</dbReference>
<keyword evidence="4 6" id="KW-0472">Membrane</keyword>
<feature type="region of interest" description="Disordered" evidence="5">
    <location>
        <begin position="1"/>
        <end position="22"/>
    </location>
</feature>
<gene>
    <name evidence="7" type="ORF">S03H2_23086</name>
</gene>
<sequence length="165" mass="18309">PEDTESGLELEEQDVTPDPLLPPPAQVSIPTSTEQNWAMLAHLSILLNLITGILGPVVALIIYLVYKDRSRYIAYQSLQSTIFQLIVWVGIGLVIGAIWLFTAILSIFLIGLFLIPFSLLATLFLLALPLASLIYGVYAAIKCSHGEDFRYWLVGDWVRGTYEDA</sequence>
<protein>
    <recommendedName>
        <fullName evidence="8">DUF4870 domain-containing protein</fullName>
    </recommendedName>
</protein>
<feature type="transmembrane region" description="Helical" evidence="6">
    <location>
        <begin position="121"/>
        <end position="141"/>
    </location>
</feature>
<evidence type="ECO:0008006" key="8">
    <source>
        <dbReference type="Google" id="ProtNLM"/>
    </source>
</evidence>
<evidence type="ECO:0000313" key="7">
    <source>
        <dbReference type="EMBL" id="GAH42443.1"/>
    </source>
</evidence>
<evidence type="ECO:0000256" key="2">
    <source>
        <dbReference type="ARBA" id="ARBA00022692"/>
    </source>
</evidence>
<name>X1HAT8_9ZZZZ</name>
<feature type="non-terminal residue" evidence="7">
    <location>
        <position position="1"/>
    </location>
</feature>
<feature type="transmembrane region" description="Helical" evidence="6">
    <location>
        <begin position="86"/>
        <end position="115"/>
    </location>
</feature>
<evidence type="ECO:0000256" key="5">
    <source>
        <dbReference type="SAM" id="MobiDB-lite"/>
    </source>
</evidence>
<accession>X1HAT8</accession>
<dbReference type="Pfam" id="PF09685">
    <property type="entry name" value="MamF_MmsF"/>
    <property type="match status" value="1"/>
</dbReference>
<reference evidence="7" key="1">
    <citation type="journal article" date="2014" name="Front. Microbiol.">
        <title>High frequency of phylogenetically diverse reductive dehalogenase-homologous genes in deep subseafloor sedimentary metagenomes.</title>
        <authorList>
            <person name="Kawai M."/>
            <person name="Futagami T."/>
            <person name="Toyoda A."/>
            <person name="Takaki Y."/>
            <person name="Nishi S."/>
            <person name="Hori S."/>
            <person name="Arai W."/>
            <person name="Tsubouchi T."/>
            <person name="Morono Y."/>
            <person name="Uchiyama I."/>
            <person name="Ito T."/>
            <person name="Fujiyama A."/>
            <person name="Inagaki F."/>
            <person name="Takami H."/>
        </authorList>
    </citation>
    <scope>NUCLEOTIDE SEQUENCE</scope>
    <source>
        <strain evidence="7">Expedition CK06-06</strain>
    </source>
</reference>
<comment type="subcellular location">
    <subcellularLocation>
        <location evidence="1">Membrane</location>
        <topology evidence="1">Multi-pass membrane protein</topology>
    </subcellularLocation>
</comment>
<evidence type="ECO:0000256" key="4">
    <source>
        <dbReference type="ARBA" id="ARBA00023136"/>
    </source>
</evidence>
<keyword evidence="3 6" id="KW-1133">Transmembrane helix</keyword>
<keyword evidence="2 6" id="KW-0812">Transmembrane</keyword>
<feature type="compositionally biased region" description="Acidic residues" evidence="5">
    <location>
        <begin position="1"/>
        <end position="15"/>
    </location>
</feature>
<feature type="transmembrane region" description="Helical" evidence="6">
    <location>
        <begin position="45"/>
        <end position="66"/>
    </location>
</feature>
<evidence type="ECO:0000256" key="6">
    <source>
        <dbReference type="SAM" id="Phobius"/>
    </source>
</evidence>
<evidence type="ECO:0000256" key="3">
    <source>
        <dbReference type="ARBA" id="ARBA00022989"/>
    </source>
</evidence>
<evidence type="ECO:0000256" key="1">
    <source>
        <dbReference type="ARBA" id="ARBA00004141"/>
    </source>
</evidence>
<organism evidence="7">
    <name type="scientific">marine sediment metagenome</name>
    <dbReference type="NCBI Taxonomy" id="412755"/>
    <lineage>
        <taxon>unclassified sequences</taxon>
        <taxon>metagenomes</taxon>
        <taxon>ecological metagenomes</taxon>
    </lineage>
</organism>
<dbReference type="EMBL" id="BARU01012545">
    <property type="protein sequence ID" value="GAH42443.1"/>
    <property type="molecule type" value="Genomic_DNA"/>
</dbReference>
<proteinExistence type="predicted"/>